<reference evidence="13 14" key="1">
    <citation type="journal article" date="2018" name="Front. Plant Sci.">
        <title>Red Clover (Trifolium pratense) and Zigzag Clover (T. medium) - A Picture of Genomic Similarities and Differences.</title>
        <authorList>
            <person name="Dluhosova J."/>
            <person name="Istvanek J."/>
            <person name="Nedelnik J."/>
            <person name="Repkova J."/>
        </authorList>
    </citation>
    <scope>NUCLEOTIDE SEQUENCE [LARGE SCALE GENOMIC DNA]</scope>
    <source>
        <strain evidence="14">cv. 10/8</strain>
        <tissue evidence="13">Leaf</tissue>
    </source>
</reference>
<dbReference type="InterPro" id="IPR006814">
    <property type="entry name" value="PSII_PsbR"/>
</dbReference>
<proteinExistence type="inferred from homology"/>
<keyword evidence="7" id="KW-0934">Plastid</keyword>
<name>A0A392Q5W6_9FABA</name>
<comment type="similarity">
    <text evidence="3">Belongs to the psbR family.</text>
</comment>
<dbReference type="Pfam" id="PF04725">
    <property type="entry name" value="PsbR"/>
    <property type="match status" value="1"/>
</dbReference>
<evidence type="ECO:0000256" key="11">
    <source>
        <dbReference type="ARBA" id="ARBA00023276"/>
    </source>
</evidence>
<feature type="region of interest" description="Disordered" evidence="12">
    <location>
        <begin position="44"/>
        <end position="74"/>
    </location>
</feature>
<evidence type="ECO:0000256" key="4">
    <source>
        <dbReference type="ARBA" id="ARBA00018725"/>
    </source>
</evidence>
<dbReference type="GO" id="GO:0009654">
    <property type="term" value="C:photosystem II oxygen evolving complex"/>
    <property type="evidence" value="ECO:0007669"/>
    <property type="project" value="InterPro"/>
</dbReference>
<evidence type="ECO:0000256" key="5">
    <source>
        <dbReference type="ARBA" id="ARBA00022528"/>
    </source>
</evidence>
<keyword evidence="9" id="KW-0793">Thylakoid</keyword>
<dbReference type="EMBL" id="LXQA010115194">
    <property type="protein sequence ID" value="MCI19524.1"/>
    <property type="molecule type" value="Genomic_DNA"/>
</dbReference>
<dbReference type="AlphaFoldDB" id="A0A392Q5W6"/>
<evidence type="ECO:0000256" key="2">
    <source>
        <dbReference type="ARBA" id="ARBA00004334"/>
    </source>
</evidence>
<dbReference type="PANTHER" id="PTHR34369:SF2">
    <property type="entry name" value="PHOTOSYSTEM II 10 KDA POLYPEPTIDE, CHLOROPLASTIC"/>
    <property type="match status" value="1"/>
</dbReference>
<organism evidence="13 14">
    <name type="scientific">Trifolium medium</name>
    <dbReference type="NCBI Taxonomy" id="97028"/>
    <lineage>
        <taxon>Eukaryota</taxon>
        <taxon>Viridiplantae</taxon>
        <taxon>Streptophyta</taxon>
        <taxon>Embryophyta</taxon>
        <taxon>Tracheophyta</taxon>
        <taxon>Spermatophyta</taxon>
        <taxon>Magnoliopsida</taxon>
        <taxon>eudicotyledons</taxon>
        <taxon>Gunneridae</taxon>
        <taxon>Pentapetalae</taxon>
        <taxon>rosids</taxon>
        <taxon>fabids</taxon>
        <taxon>Fabales</taxon>
        <taxon>Fabaceae</taxon>
        <taxon>Papilionoideae</taxon>
        <taxon>50 kb inversion clade</taxon>
        <taxon>NPAAA clade</taxon>
        <taxon>Hologalegina</taxon>
        <taxon>IRL clade</taxon>
        <taxon>Trifolieae</taxon>
        <taxon>Trifolium</taxon>
    </lineage>
</organism>
<dbReference type="PANTHER" id="PTHR34369">
    <property type="entry name" value="PHOTOSYSTEM II 10 KDA POLYPEPTIDE, CHLOROPLASTIC"/>
    <property type="match status" value="1"/>
</dbReference>
<evidence type="ECO:0000256" key="7">
    <source>
        <dbReference type="ARBA" id="ARBA00022640"/>
    </source>
</evidence>
<keyword evidence="14" id="KW-1185">Reference proteome</keyword>
<keyword evidence="5" id="KW-0150">Chloroplast</keyword>
<comment type="subcellular location">
    <subcellularLocation>
        <location evidence="2">Plastid</location>
        <location evidence="2">Chloroplast thylakoid membrane</location>
    </subcellularLocation>
</comment>
<evidence type="ECO:0000313" key="14">
    <source>
        <dbReference type="Proteomes" id="UP000265520"/>
    </source>
</evidence>
<evidence type="ECO:0000256" key="8">
    <source>
        <dbReference type="ARBA" id="ARBA00022946"/>
    </source>
</evidence>
<accession>A0A392Q5W6</accession>
<sequence>MASSIMASVSLKPTPFIVEKSSVRGLPNLSRPFRVVASGAKKIKTDTPYGTGGGMDLPNGLDASGRKQKVSNCV</sequence>
<evidence type="ECO:0000313" key="13">
    <source>
        <dbReference type="EMBL" id="MCI19524.1"/>
    </source>
</evidence>
<dbReference type="Proteomes" id="UP000265520">
    <property type="component" value="Unassembled WGS sequence"/>
</dbReference>
<evidence type="ECO:0000256" key="6">
    <source>
        <dbReference type="ARBA" id="ARBA00022531"/>
    </source>
</evidence>
<keyword evidence="11" id="KW-0604">Photosystem II</keyword>
<evidence type="ECO:0000256" key="9">
    <source>
        <dbReference type="ARBA" id="ARBA00023078"/>
    </source>
</evidence>
<keyword evidence="10" id="KW-0472">Membrane</keyword>
<dbReference type="GO" id="GO:0015979">
    <property type="term" value="P:photosynthesis"/>
    <property type="evidence" value="ECO:0007669"/>
    <property type="project" value="UniProtKB-KW"/>
</dbReference>
<dbReference type="GO" id="GO:0009535">
    <property type="term" value="C:chloroplast thylakoid membrane"/>
    <property type="evidence" value="ECO:0007669"/>
    <property type="project" value="UniProtKB-SubCell"/>
</dbReference>
<comment type="function">
    <text evidence="1">Associated with the oxygen-evolving complex of photosystem II.</text>
</comment>
<protein>
    <recommendedName>
        <fullName evidence="4">Photosystem II 10 kDa polypeptide, chloroplastic</fullName>
    </recommendedName>
</protein>
<keyword evidence="6" id="KW-0602">Photosynthesis</keyword>
<evidence type="ECO:0000256" key="12">
    <source>
        <dbReference type="SAM" id="MobiDB-lite"/>
    </source>
</evidence>
<evidence type="ECO:0000256" key="3">
    <source>
        <dbReference type="ARBA" id="ARBA00006659"/>
    </source>
</evidence>
<keyword evidence="8" id="KW-0809">Transit peptide</keyword>
<evidence type="ECO:0000256" key="10">
    <source>
        <dbReference type="ARBA" id="ARBA00023136"/>
    </source>
</evidence>
<evidence type="ECO:0000256" key="1">
    <source>
        <dbReference type="ARBA" id="ARBA00002966"/>
    </source>
</evidence>
<comment type="caution">
    <text evidence="13">The sequence shown here is derived from an EMBL/GenBank/DDBJ whole genome shotgun (WGS) entry which is preliminary data.</text>
</comment>